<feature type="domain" description="SPOR" evidence="2">
    <location>
        <begin position="252"/>
        <end position="337"/>
    </location>
</feature>
<keyword evidence="4" id="KW-1185">Reference proteome</keyword>
<dbReference type="InterPro" id="IPR036680">
    <property type="entry name" value="SPOR-like_sf"/>
</dbReference>
<dbReference type="GO" id="GO:0042834">
    <property type="term" value="F:peptidoglycan binding"/>
    <property type="evidence" value="ECO:0007669"/>
    <property type="project" value="InterPro"/>
</dbReference>
<organism evidence="3 4">
    <name type="scientific">Pelagimonas phthalicica</name>
    <dbReference type="NCBI Taxonomy" id="1037362"/>
    <lineage>
        <taxon>Bacteria</taxon>
        <taxon>Pseudomonadati</taxon>
        <taxon>Pseudomonadota</taxon>
        <taxon>Alphaproteobacteria</taxon>
        <taxon>Rhodobacterales</taxon>
        <taxon>Roseobacteraceae</taxon>
        <taxon>Pelagimonas</taxon>
    </lineage>
</organism>
<gene>
    <name evidence="3" type="primary">ftsN</name>
    <name evidence="3" type="ORF">TRP8649_02236</name>
</gene>
<dbReference type="Proteomes" id="UP000225972">
    <property type="component" value="Unassembled WGS sequence"/>
</dbReference>
<dbReference type="Gene3D" id="3.30.70.1070">
    <property type="entry name" value="Sporulation related repeat"/>
    <property type="match status" value="1"/>
</dbReference>
<dbReference type="RefSeq" id="WP_099245240.1">
    <property type="nucleotide sequence ID" value="NZ_FXXP01000002.1"/>
</dbReference>
<dbReference type="GO" id="GO:0051301">
    <property type="term" value="P:cell division"/>
    <property type="evidence" value="ECO:0007669"/>
    <property type="project" value="UniProtKB-KW"/>
</dbReference>
<name>A0A238JCM2_9RHOB</name>
<evidence type="ECO:0000256" key="1">
    <source>
        <dbReference type="SAM" id="Phobius"/>
    </source>
</evidence>
<keyword evidence="1" id="KW-0812">Transmembrane</keyword>
<dbReference type="EMBL" id="FXXP01000002">
    <property type="protein sequence ID" value="SMX28123.1"/>
    <property type="molecule type" value="Genomic_DNA"/>
</dbReference>
<keyword evidence="3" id="KW-0132">Cell division</keyword>
<sequence length="337" mass="34833">MADYTYDGAQYAAPASGKVANLATWMGAAASLALIVGVGVWGYKVMARDVSGVPIVQAMSGPMRVAPENPGGTLADHQGLAVNKVAGEGAAEAPADRLVLAPVPAGLASEDVAAGALAAQPAPMPMEASLTREAEIMEIEPNAELTQAAAELDPIQALANQLSAGAAPLTDLPAGQNNPVVTTTAEPLVSTIEQELAAARKPLPPGLERSLRPVLRPAGLRTAALGNAPVTTDAAPAATSATNATRELSSSALPAGTRLVQVGIFNNPESARKEWGRLDTRFGDFLAGKDRVIEKANRGGREFYRLRVHGFADLSDARRFCAAFMAQNVDCIPVVTK</sequence>
<dbReference type="SUPFAM" id="SSF110997">
    <property type="entry name" value="Sporulation related repeat"/>
    <property type="match status" value="1"/>
</dbReference>
<dbReference type="OrthoDB" id="8479416at2"/>
<keyword evidence="1" id="KW-1133">Transmembrane helix</keyword>
<keyword evidence="3" id="KW-0131">Cell cycle</keyword>
<evidence type="ECO:0000259" key="2">
    <source>
        <dbReference type="PROSITE" id="PS51724"/>
    </source>
</evidence>
<evidence type="ECO:0000313" key="3">
    <source>
        <dbReference type="EMBL" id="SMX28123.1"/>
    </source>
</evidence>
<accession>A0A238JCM2</accession>
<dbReference type="InterPro" id="IPR007730">
    <property type="entry name" value="SPOR-like_dom"/>
</dbReference>
<evidence type="ECO:0000313" key="4">
    <source>
        <dbReference type="Proteomes" id="UP000225972"/>
    </source>
</evidence>
<dbReference type="PROSITE" id="PS51724">
    <property type="entry name" value="SPOR"/>
    <property type="match status" value="1"/>
</dbReference>
<dbReference type="Pfam" id="PF05036">
    <property type="entry name" value="SPOR"/>
    <property type="match status" value="1"/>
</dbReference>
<keyword evidence="1" id="KW-0472">Membrane</keyword>
<proteinExistence type="predicted"/>
<dbReference type="AlphaFoldDB" id="A0A238JCM2"/>
<protein>
    <submittedName>
        <fullName evidence="3">Cell division protein FtsN</fullName>
    </submittedName>
</protein>
<reference evidence="4" key="1">
    <citation type="submission" date="2017-05" db="EMBL/GenBank/DDBJ databases">
        <authorList>
            <person name="Rodrigo-Torres L."/>
            <person name="Arahal R. D."/>
            <person name="Lucena T."/>
        </authorList>
    </citation>
    <scope>NUCLEOTIDE SEQUENCE [LARGE SCALE GENOMIC DNA]</scope>
    <source>
        <strain evidence="4">CECT 8649</strain>
    </source>
</reference>
<feature type="transmembrane region" description="Helical" evidence="1">
    <location>
        <begin position="22"/>
        <end position="43"/>
    </location>
</feature>